<evidence type="ECO:0000256" key="1">
    <source>
        <dbReference type="SAM" id="MobiDB-lite"/>
    </source>
</evidence>
<dbReference type="AlphaFoldDB" id="A0A8K0P593"/>
<feature type="region of interest" description="Disordered" evidence="1">
    <location>
        <begin position="1"/>
        <end position="51"/>
    </location>
</feature>
<evidence type="ECO:0000313" key="3">
    <source>
        <dbReference type="Proteomes" id="UP000792457"/>
    </source>
</evidence>
<feature type="compositionally biased region" description="Basic and acidic residues" evidence="1">
    <location>
        <begin position="1"/>
        <end position="18"/>
    </location>
</feature>
<reference evidence="2" key="1">
    <citation type="submission" date="2013-04" db="EMBL/GenBank/DDBJ databases">
        <authorList>
            <person name="Qu J."/>
            <person name="Murali S.C."/>
            <person name="Bandaranaike D."/>
            <person name="Bellair M."/>
            <person name="Blankenburg K."/>
            <person name="Chao H."/>
            <person name="Dinh H."/>
            <person name="Doddapaneni H."/>
            <person name="Downs B."/>
            <person name="Dugan-Rocha S."/>
            <person name="Elkadiri S."/>
            <person name="Gnanaolivu R.D."/>
            <person name="Hernandez B."/>
            <person name="Javaid M."/>
            <person name="Jayaseelan J.C."/>
            <person name="Lee S."/>
            <person name="Li M."/>
            <person name="Ming W."/>
            <person name="Munidasa M."/>
            <person name="Muniz J."/>
            <person name="Nguyen L."/>
            <person name="Ongeri F."/>
            <person name="Osuji N."/>
            <person name="Pu L.-L."/>
            <person name="Puazo M."/>
            <person name="Qu C."/>
            <person name="Quiroz J."/>
            <person name="Raj R."/>
            <person name="Weissenberger G."/>
            <person name="Xin Y."/>
            <person name="Zou X."/>
            <person name="Han Y."/>
            <person name="Richards S."/>
            <person name="Worley K."/>
            <person name="Muzny D."/>
            <person name="Gibbs R."/>
        </authorList>
    </citation>
    <scope>NUCLEOTIDE SEQUENCE</scope>
    <source>
        <strain evidence="2">Sampled in the wild</strain>
    </source>
</reference>
<dbReference type="Proteomes" id="UP000792457">
    <property type="component" value="Unassembled WGS sequence"/>
</dbReference>
<gene>
    <name evidence="2" type="ORF">J437_LFUL011330</name>
</gene>
<sequence length="122" mass="13454">MSGRKGSREQHRTGEFRKDVKRRKFPPKNPHTAEGDTASTSTAAKKFRSAHDVPVPEEETIGYRLLNFLTVFSAIRIGLGGAKKFCGIVDLPPPVAQKSYDAIVKNIHLACSTVSSVLFKKQ</sequence>
<name>A0A8K0P593_LADFU</name>
<proteinExistence type="predicted"/>
<accession>A0A8K0P593</accession>
<evidence type="ECO:0000313" key="2">
    <source>
        <dbReference type="EMBL" id="KAG8231394.1"/>
    </source>
</evidence>
<organism evidence="2 3">
    <name type="scientific">Ladona fulva</name>
    <name type="common">Scarce chaser dragonfly</name>
    <name type="synonym">Libellula fulva</name>
    <dbReference type="NCBI Taxonomy" id="123851"/>
    <lineage>
        <taxon>Eukaryota</taxon>
        <taxon>Metazoa</taxon>
        <taxon>Ecdysozoa</taxon>
        <taxon>Arthropoda</taxon>
        <taxon>Hexapoda</taxon>
        <taxon>Insecta</taxon>
        <taxon>Pterygota</taxon>
        <taxon>Palaeoptera</taxon>
        <taxon>Odonata</taxon>
        <taxon>Epiprocta</taxon>
        <taxon>Anisoptera</taxon>
        <taxon>Libelluloidea</taxon>
        <taxon>Libellulidae</taxon>
        <taxon>Ladona</taxon>
    </lineage>
</organism>
<protein>
    <submittedName>
        <fullName evidence="2">Uncharacterized protein</fullName>
    </submittedName>
</protein>
<dbReference type="EMBL" id="KZ308554">
    <property type="protein sequence ID" value="KAG8231394.1"/>
    <property type="molecule type" value="Genomic_DNA"/>
</dbReference>
<comment type="caution">
    <text evidence="2">The sequence shown here is derived from an EMBL/GenBank/DDBJ whole genome shotgun (WGS) entry which is preliminary data.</text>
</comment>
<keyword evidence="3" id="KW-1185">Reference proteome</keyword>
<reference evidence="2" key="2">
    <citation type="submission" date="2017-10" db="EMBL/GenBank/DDBJ databases">
        <title>Ladona fulva Genome sequencing and assembly.</title>
        <authorList>
            <person name="Murali S."/>
            <person name="Richards S."/>
            <person name="Bandaranaike D."/>
            <person name="Bellair M."/>
            <person name="Blankenburg K."/>
            <person name="Chao H."/>
            <person name="Dinh H."/>
            <person name="Doddapaneni H."/>
            <person name="Dugan-Rocha S."/>
            <person name="Elkadiri S."/>
            <person name="Gnanaolivu R."/>
            <person name="Hernandez B."/>
            <person name="Skinner E."/>
            <person name="Javaid M."/>
            <person name="Lee S."/>
            <person name="Li M."/>
            <person name="Ming W."/>
            <person name="Munidasa M."/>
            <person name="Muniz J."/>
            <person name="Nguyen L."/>
            <person name="Hughes D."/>
            <person name="Osuji N."/>
            <person name="Pu L.-L."/>
            <person name="Puazo M."/>
            <person name="Qu C."/>
            <person name="Quiroz J."/>
            <person name="Raj R."/>
            <person name="Weissenberger G."/>
            <person name="Xin Y."/>
            <person name="Zou X."/>
            <person name="Han Y."/>
            <person name="Worley K."/>
            <person name="Muzny D."/>
            <person name="Gibbs R."/>
        </authorList>
    </citation>
    <scope>NUCLEOTIDE SEQUENCE</scope>
    <source>
        <strain evidence="2">Sampled in the wild</strain>
    </source>
</reference>